<reference evidence="3 4" key="1">
    <citation type="journal article" date="2013" name="Curr. Biol.">
        <title>Shared signatures of parasitism and phylogenomics unite Cryptomycota and microsporidia.</title>
        <authorList>
            <person name="James T.Y."/>
            <person name="Pelin A."/>
            <person name="Bonen L."/>
            <person name="Ahrendt S."/>
            <person name="Sain D."/>
            <person name="Corradi N."/>
            <person name="Stajich J.E."/>
        </authorList>
    </citation>
    <scope>NUCLEOTIDE SEQUENCE [LARGE SCALE GENOMIC DNA]</scope>
    <source>
        <strain evidence="3 4">CSF55</strain>
    </source>
</reference>
<organism evidence="3 4">
    <name type="scientific">Rozella allomycis (strain CSF55)</name>
    <dbReference type="NCBI Taxonomy" id="988480"/>
    <lineage>
        <taxon>Eukaryota</taxon>
        <taxon>Fungi</taxon>
        <taxon>Fungi incertae sedis</taxon>
        <taxon>Cryptomycota</taxon>
        <taxon>Cryptomycota incertae sedis</taxon>
        <taxon>Rozella</taxon>
    </lineage>
</organism>
<feature type="region of interest" description="Disordered" evidence="2">
    <location>
        <begin position="131"/>
        <end position="150"/>
    </location>
</feature>
<feature type="region of interest" description="Disordered" evidence="2">
    <location>
        <begin position="308"/>
        <end position="327"/>
    </location>
</feature>
<feature type="compositionally biased region" description="Basic and acidic residues" evidence="2">
    <location>
        <begin position="131"/>
        <end position="141"/>
    </location>
</feature>
<feature type="region of interest" description="Disordered" evidence="2">
    <location>
        <begin position="232"/>
        <end position="264"/>
    </location>
</feature>
<evidence type="ECO:0000313" key="3">
    <source>
        <dbReference type="EMBL" id="EPZ31838.1"/>
    </source>
</evidence>
<feature type="region of interest" description="Disordered" evidence="2">
    <location>
        <begin position="408"/>
        <end position="435"/>
    </location>
</feature>
<dbReference type="STRING" id="988480.A0A075APB0"/>
<dbReference type="SUPFAM" id="SSF52113">
    <property type="entry name" value="BRCT domain"/>
    <property type="match status" value="1"/>
</dbReference>
<evidence type="ECO:0000313" key="4">
    <source>
        <dbReference type="Proteomes" id="UP000030755"/>
    </source>
</evidence>
<accession>A0A075APB0</accession>
<sequence>MENDDDQVISQLYSAASVLSSDNKFEFDFAVNSNFVRDVTTEEEEFTVEVFSHPIEEELEGNVGDGKHVGDGFDRDNGVGRDVEGAEEVVRVDDNEEDNEIDMTKEDGNGEENAENIATEIDNVATVDETTADKEDEKINENNESEEEDFGFKYFEMNEIEATHENLMHDQFEEYNKFLIDSEIGLVENVEPKDESESKDVEDEDEFLAATQLPDDFETANVEIPVVESFEVEGTEREQLTEGVDEVTEEDDKREEGNEQAEIEPIENAKDNAVMEDFEILGEFEGEKQVETIEESVDRDSSEVEYVESEHNKVEHNVEHEEVEHGRIEHDVVENDEVCGERVDENEENNNLNENEMVADQVDVSMEKREETNYETRTEDGMDGMDIVEDFERDVMFAESQIIGRSEEVMVEEDEESKEENESIEENNQQIESLNMESEVNKKIDTIEESHHHDNTETFTGGILNVDNKMEAVTGEHPIDKVEVTHKVDTEMHHNVDVEAVVLHSSENVEMSETHQFETELDSLDESLDLRGVEKEKEIEKLKFHFKSLIETFKVNFEASNQAKKYFEKENETIENNFNLIKERKMEISILENLRNMNEKNLIQEKEKKKILDLFEFSFNNFNYHLLYEMLFKWDNSIKETIDFIYSDFLDKLEKVFLKLRRENKIFLELFKRLENKIFELEKFSSSRVEKKEKNFINEIIKEIKDKEIEMEKISNQSKDFKVQVLNKFDLFKNDLIIMKKQVGMFREIWIESLREVLENYKNDSKENKINKEKIIELESILKCLTNHSNHLELELNKEKSERNEIENNLKTKYESEIENYKKRFESEMQNEIQSLQNEIQSLQNENESLKEKIQSENLNEIQNEIDSLKNNIELLANEKETLINQNMELKETVQVTKLELKNNNESLNNENTLLKETIEALKSENEMLKKENITLNENVEALKNENIGLNNSVEELKNETNKSNETVEYLKSEKSKLNETVESLQSNIELLNNENESLNEKYQNILTENNSTKENVNNLLIEIESLKENSQSNDKIIQLENDLKRSIDEKNNLENILNNLKSENSNKLNELELSHSTKISSLNQELISKISEIDSLKSEIEKLKNLNSSLEKDLKSAKDSLKDFEIENIKNDDFDFDTSISVLTPSIQHKRKLVNDSGILKPIENSSMSAKKIRKDASRVAHPVIMLSGFQEKHPIYNLELRERLIEILNRLNIEFLLTSNFEDKITHLVAWSDNKTLKYYASCITFKWVMHHEWLLESGRRGYLIDEESFGKQLSTNPVLKKKIYRTSKYLKEMERKTVRKDYGDILLIQLGNGVYTDDRQEADIVLKADKEAFTSSIPSFTWSQLLNLIERGQ</sequence>
<evidence type="ECO:0000256" key="1">
    <source>
        <dbReference type="SAM" id="Coils"/>
    </source>
</evidence>
<name>A0A075APB0_ROZAC</name>
<dbReference type="HOGENOM" id="CLU_257322_0_0_1"/>
<dbReference type="Proteomes" id="UP000030755">
    <property type="component" value="Unassembled WGS sequence"/>
</dbReference>
<gene>
    <name evidence="3" type="ORF">O9G_000317</name>
</gene>
<dbReference type="InterPro" id="IPR036420">
    <property type="entry name" value="BRCT_dom_sf"/>
</dbReference>
<dbReference type="EMBL" id="KE561209">
    <property type="protein sequence ID" value="EPZ31838.1"/>
    <property type="molecule type" value="Genomic_DNA"/>
</dbReference>
<dbReference type="Gene3D" id="3.40.50.10190">
    <property type="entry name" value="BRCT domain"/>
    <property type="match status" value="1"/>
</dbReference>
<proteinExistence type="predicted"/>
<feature type="coiled-coil region" evidence="1">
    <location>
        <begin position="751"/>
        <end position="1128"/>
    </location>
</feature>
<keyword evidence="4" id="KW-1185">Reference proteome</keyword>
<protein>
    <recommendedName>
        <fullName evidence="5">BRCT domain-containing protein</fullName>
    </recommendedName>
</protein>
<evidence type="ECO:0008006" key="5">
    <source>
        <dbReference type="Google" id="ProtNLM"/>
    </source>
</evidence>
<keyword evidence="1" id="KW-0175">Coiled coil</keyword>
<dbReference type="OrthoDB" id="5581232at2759"/>
<evidence type="ECO:0000256" key="2">
    <source>
        <dbReference type="SAM" id="MobiDB-lite"/>
    </source>
</evidence>
<feature type="coiled-coil region" evidence="1">
    <location>
        <begin position="697"/>
        <end position="724"/>
    </location>
</feature>
<feature type="compositionally biased region" description="Acidic residues" evidence="2">
    <location>
        <begin position="409"/>
        <end position="425"/>
    </location>
</feature>
<feature type="compositionally biased region" description="Acidic residues" evidence="2">
    <location>
        <begin position="243"/>
        <end position="264"/>
    </location>
</feature>